<organism evidence="1">
    <name type="scientific">Akkermansia muciniphila</name>
    <dbReference type="NCBI Taxonomy" id="239935"/>
    <lineage>
        <taxon>Bacteria</taxon>
        <taxon>Pseudomonadati</taxon>
        <taxon>Verrucomicrobiota</taxon>
        <taxon>Verrucomicrobiia</taxon>
        <taxon>Verrucomicrobiales</taxon>
        <taxon>Akkermansiaceae</taxon>
        <taxon>Akkermansia</taxon>
    </lineage>
</organism>
<accession>A0A6N2V653</accession>
<proteinExistence type="predicted"/>
<sequence>MIYLHMQVKEWSEFFMMKGFFKGPEALVPGGASIRQHRGMGAPMA</sequence>
<reference evidence="1" key="1">
    <citation type="submission" date="2019-11" db="EMBL/GenBank/DDBJ databases">
        <authorList>
            <person name="Feng L."/>
        </authorList>
    </citation>
    <scope>NUCLEOTIDE SEQUENCE</scope>
    <source>
        <strain evidence="1">AMuciniphilaLFYP55</strain>
    </source>
</reference>
<protein>
    <submittedName>
        <fullName evidence="1">Uncharacterized protein</fullName>
    </submittedName>
</protein>
<evidence type="ECO:0000313" key="1">
    <source>
        <dbReference type="EMBL" id="VYT25628.1"/>
    </source>
</evidence>
<gene>
    <name evidence="1" type="ORF">AMLFYP55_01331</name>
</gene>
<dbReference type="EMBL" id="CACRSS010000021">
    <property type="protein sequence ID" value="VYT25628.1"/>
    <property type="molecule type" value="Genomic_DNA"/>
</dbReference>
<name>A0A6N2V653_9BACT</name>
<dbReference type="AlphaFoldDB" id="A0A6N2V653"/>